<reference evidence="1 2" key="1">
    <citation type="submission" date="2016-10" db="EMBL/GenBank/DDBJ databases">
        <title>Draft genome sequences of four alkaliphilic bacteria belonging to the Anaerobacillus genus.</title>
        <authorList>
            <person name="Bassil N.M."/>
            <person name="Lloyd J.R."/>
        </authorList>
    </citation>
    <scope>NUCLEOTIDE SEQUENCE [LARGE SCALE GENOMIC DNA]</scope>
    <source>
        <strain evidence="1 2">DSM 18345</strain>
    </source>
</reference>
<keyword evidence="2" id="KW-1185">Reference proteome</keyword>
<organism evidence="1 2">
    <name type="scientific">Anaerobacillus alkalilacustris</name>
    <dbReference type="NCBI Taxonomy" id="393763"/>
    <lineage>
        <taxon>Bacteria</taxon>
        <taxon>Bacillati</taxon>
        <taxon>Bacillota</taxon>
        <taxon>Bacilli</taxon>
        <taxon>Bacillales</taxon>
        <taxon>Bacillaceae</taxon>
        <taxon>Anaerobacillus</taxon>
    </lineage>
</organism>
<protein>
    <submittedName>
        <fullName evidence="1">Uncharacterized protein</fullName>
    </submittedName>
</protein>
<sequence length="82" mass="10132">MFKHLSPANNYLQHYPRYFHYPHYYPFMRNFIIDQWFLVKTYSFFDHRLSAEHSSPRFLQDKALTEKYWHIGIQHPPATSKP</sequence>
<dbReference type="EMBL" id="MLQR01000015">
    <property type="protein sequence ID" value="OIJ14929.1"/>
    <property type="molecule type" value="Genomic_DNA"/>
</dbReference>
<dbReference type="AlphaFoldDB" id="A0A1S2LQY1"/>
<dbReference type="Proteomes" id="UP000179524">
    <property type="component" value="Unassembled WGS sequence"/>
</dbReference>
<name>A0A1S2LQY1_9BACI</name>
<comment type="caution">
    <text evidence="1">The sequence shown here is derived from an EMBL/GenBank/DDBJ whole genome shotgun (WGS) entry which is preliminary data.</text>
</comment>
<evidence type="ECO:0000313" key="2">
    <source>
        <dbReference type="Proteomes" id="UP000179524"/>
    </source>
</evidence>
<proteinExistence type="predicted"/>
<gene>
    <name evidence="1" type="ORF">BKP37_07020</name>
</gene>
<dbReference type="RefSeq" id="WP_071308897.1">
    <property type="nucleotide sequence ID" value="NZ_MLQR01000015.1"/>
</dbReference>
<accession>A0A1S2LQY1</accession>
<evidence type="ECO:0000313" key="1">
    <source>
        <dbReference type="EMBL" id="OIJ14929.1"/>
    </source>
</evidence>